<evidence type="ECO:0000313" key="3">
    <source>
        <dbReference type="EMBL" id="SFS21232.1"/>
    </source>
</evidence>
<gene>
    <name evidence="3" type="ORF">SAMN05444714_2774</name>
</gene>
<keyword evidence="2" id="KW-0812">Transmembrane</keyword>
<feature type="compositionally biased region" description="Basic and acidic residues" evidence="1">
    <location>
        <begin position="14"/>
        <end position="23"/>
    </location>
</feature>
<proteinExistence type="predicted"/>
<dbReference type="OrthoDB" id="7870404at2"/>
<keyword evidence="4" id="KW-1185">Reference proteome</keyword>
<evidence type="ECO:0000256" key="2">
    <source>
        <dbReference type="SAM" id="Phobius"/>
    </source>
</evidence>
<reference evidence="3 4" key="1">
    <citation type="submission" date="2016-10" db="EMBL/GenBank/DDBJ databases">
        <authorList>
            <person name="de Groot N.N."/>
        </authorList>
    </citation>
    <scope>NUCLEOTIDE SEQUENCE [LARGE SCALE GENOMIC DNA]</scope>
    <source>
        <strain evidence="3 4">DSM 29433</strain>
    </source>
</reference>
<accession>A0A1I6MZV1</accession>
<feature type="region of interest" description="Disordered" evidence="1">
    <location>
        <begin position="1"/>
        <end position="23"/>
    </location>
</feature>
<protein>
    <recommendedName>
        <fullName evidence="5">Membrane-anchored ribosome-binding protein, inhibits growth in stationary phase, ElaB/YqjD/DUF883 family</fullName>
    </recommendedName>
</protein>
<evidence type="ECO:0000256" key="1">
    <source>
        <dbReference type="SAM" id="MobiDB-lite"/>
    </source>
</evidence>
<evidence type="ECO:0008006" key="5">
    <source>
        <dbReference type="Google" id="ProtNLM"/>
    </source>
</evidence>
<name>A0A1I6MZV1_9RHOB</name>
<dbReference type="AlphaFoldDB" id="A0A1I6MZV1"/>
<dbReference type="EMBL" id="FOZM01000003">
    <property type="protein sequence ID" value="SFS21232.1"/>
    <property type="molecule type" value="Genomic_DNA"/>
</dbReference>
<dbReference type="RefSeq" id="WP_090209758.1">
    <property type="nucleotide sequence ID" value="NZ_FOZM01000003.1"/>
</dbReference>
<keyword evidence="2" id="KW-0472">Membrane</keyword>
<organism evidence="3 4">
    <name type="scientific">Yoonia litorea</name>
    <dbReference type="NCBI Taxonomy" id="1123755"/>
    <lineage>
        <taxon>Bacteria</taxon>
        <taxon>Pseudomonadati</taxon>
        <taxon>Pseudomonadota</taxon>
        <taxon>Alphaproteobacteria</taxon>
        <taxon>Rhodobacterales</taxon>
        <taxon>Paracoccaceae</taxon>
        <taxon>Yoonia</taxon>
    </lineage>
</organism>
<keyword evidence="2" id="KW-1133">Transmembrane helix</keyword>
<feature type="transmembrane region" description="Helical" evidence="2">
    <location>
        <begin position="73"/>
        <end position="90"/>
    </location>
</feature>
<sequence length="94" mass="9667">MSQVTAHDPSLPNGKDKDGVKERVQETVEKGVEAVKGSAAAAQDTVGQATEQAGEELRKLTDAGTKFVRENPGAAIAGAVGVGILLGIALRNRD</sequence>
<dbReference type="Proteomes" id="UP000198926">
    <property type="component" value="Unassembled WGS sequence"/>
</dbReference>
<evidence type="ECO:0000313" key="4">
    <source>
        <dbReference type="Proteomes" id="UP000198926"/>
    </source>
</evidence>